<evidence type="ECO:0000313" key="2">
    <source>
        <dbReference type="Proteomes" id="UP000193144"/>
    </source>
</evidence>
<proteinExistence type="predicted"/>
<name>A0A1Y2A6A1_9PLEO</name>
<evidence type="ECO:0000313" key="1">
    <source>
        <dbReference type="EMBL" id="ORY18038.1"/>
    </source>
</evidence>
<dbReference type="AlphaFoldDB" id="A0A1Y2A6A1"/>
<reference evidence="1 2" key="1">
    <citation type="submission" date="2016-07" db="EMBL/GenBank/DDBJ databases">
        <title>Pervasive Adenine N6-methylation of Active Genes in Fungi.</title>
        <authorList>
            <consortium name="DOE Joint Genome Institute"/>
            <person name="Mondo S.J."/>
            <person name="Dannebaum R.O."/>
            <person name="Kuo R.C."/>
            <person name="Labutti K."/>
            <person name="Haridas S."/>
            <person name="Kuo A."/>
            <person name="Salamov A."/>
            <person name="Ahrendt S.R."/>
            <person name="Lipzen A."/>
            <person name="Sullivan W."/>
            <person name="Andreopoulos W.B."/>
            <person name="Clum A."/>
            <person name="Lindquist E."/>
            <person name="Daum C."/>
            <person name="Ramamoorthy G.K."/>
            <person name="Gryganskyi A."/>
            <person name="Culley D."/>
            <person name="Magnuson J.K."/>
            <person name="James T.Y."/>
            <person name="O'Malley M.A."/>
            <person name="Stajich J.E."/>
            <person name="Spatafora J.W."/>
            <person name="Visel A."/>
            <person name="Grigoriev I.V."/>
        </authorList>
    </citation>
    <scope>NUCLEOTIDE SEQUENCE [LARGE SCALE GENOMIC DNA]</scope>
    <source>
        <strain evidence="1 2">CBS 115471</strain>
    </source>
</reference>
<accession>A0A1Y2A6A1</accession>
<dbReference type="Proteomes" id="UP000193144">
    <property type="component" value="Unassembled WGS sequence"/>
</dbReference>
<keyword evidence="2" id="KW-1185">Reference proteome</keyword>
<gene>
    <name evidence="1" type="ORF">BCR34DRAFT_381037</name>
</gene>
<protein>
    <submittedName>
        <fullName evidence="1">Uncharacterized protein</fullName>
    </submittedName>
</protein>
<organism evidence="1 2">
    <name type="scientific">Clohesyomyces aquaticus</name>
    <dbReference type="NCBI Taxonomy" id="1231657"/>
    <lineage>
        <taxon>Eukaryota</taxon>
        <taxon>Fungi</taxon>
        <taxon>Dikarya</taxon>
        <taxon>Ascomycota</taxon>
        <taxon>Pezizomycotina</taxon>
        <taxon>Dothideomycetes</taxon>
        <taxon>Pleosporomycetidae</taxon>
        <taxon>Pleosporales</taxon>
        <taxon>Lindgomycetaceae</taxon>
        <taxon>Clohesyomyces</taxon>
    </lineage>
</organism>
<sequence length="212" mass="23443">MQGDERSRQQNHHGVEMVSSMPEILQQPYISILPRTPQQRSLSSHQCGHESFGNDSSVKIFTSVVTTLFSHKAFEGISPHNLRSGGQGTLIHAISPILTYQPFFPPRTQTESDESTSAPSNGALHACISGAEFSSCTTSSRHCRDMVARSTTRIRTLDRRTSLFPSISKSLMKGTFDHFSDVSAHLCARQTPVFPHGFARLVTAIWGERVET</sequence>
<dbReference type="EMBL" id="MCFA01000009">
    <property type="protein sequence ID" value="ORY18038.1"/>
    <property type="molecule type" value="Genomic_DNA"/>
</dbReference>
<comment type="caution">
    <text evidence="1">The sequence shown here is derived from an EMBL/GenBank/DDBJ whole genome shotgun (WGS) entry which is preliminary data.</text>
</comment>